<dbReference type="InterPro" id="IPR011032">
    <property type="entry name" value="GroES-like_sf"/>
</dbReference>
<dbReference type="Proteomes" id="UP000572817">
    <property type="component" value="Unassembled WGS sequence"/>
</dbReference>
<dbReference type="AlphaFoldDB" id="A0A8H4N5N0"/>
<dbReference type="OrthoDB" id="203908at2759"/>
<dbReference type="SUPFAM" id="SSF50129">
    <property type="entry name" value="GroES-like"/>
    <property type="match status" value="1"/>
</dbReference>
<dbReference type="InterPro" id="IPR013154">
    <property type="entry name" value="ADH-like_N"/>
</dbReference>
<dbReference type="PANTHER" id="PTHR44154">
    <property type="entry name" value="QUINONE OXIDOREDUCTASE"/>
    <property type="match status" value="1"/>
</dbReference>
<proteinExistence type="predicted"/>
<comment type="caution">
    <text evidence="3">The sequence shown here is derived from an EMBL/GenBank/DDBJ whole genome shotgun (WGS) entry which is preliminary data.</text>
</comment>
<evidence type="ECO:0000313" key="4">
    <source>
        <dbReference type="Proteomes" id="UP000572817"/>
    </source>
</evidence>
<dbReference type="EMBL" id="WWBZ02000016">
    <property type="protein sequence ID" value="KAF4309940.1"/>
    <property type="molecule type" value="Genomic_DNA"/>
</dbReference>
<reference evidence="3" key="1">
    <citation type="submission" date="2020-04" db="EMBL/GenBank/DDBJ databases">
        <title>Genome Assembly and Annotation of Botryosphaeria dothidea sdau 11-99, a Latent Pathogen of Apple Fruit Ring Rot in China.</title>
        <authorList>
            <person name="Yu C."/>
            <person name="Diao Y."/>
            <person name="Lu Q."/>
            <person name="Zhao J."/>
            <person name="Cui S."/>
            <person name="Peng C."/>
            <person name="He B."/>
            <person name="Liu H."/>
        </authorList>
    </citation>
    <scope>NUCLEOTIDE SEQUENCE [LARGE SCALE GENOMIC DNA]</scope>
    <source>
        <strain evidence="3">Sdau11-99</strain>
    </source>
</reference>
<name>A0A8H4N5N0_9PEZI</name>
<organism evidence="3 4">
    <name type="scientific">Botryosphaeria dothidea</name>
    <dbReference type="NCBI Taxonomy" id="55169"/>
    <lineage>
        <taxon>Eukaryota</taxon>
        <taxon>Fungi</taxon>
        <taxon>Dikarya</taxon>
        <taxon>Ascomycota</taxon>
        <taxon>Pezizomycotina</taxon>
        <taxon>Dothideomycetes</taxon>
        <taxon>Dothideomycetes incertae sedis</taxon>
        <taxon>Botryosphaeriales</taxon>
        <taxon>Botryosphaeriaceae</taxon>
        <taxon>Botryosphaeria</taxon>
    </lineage>
</organism>
<evidence type="ECO:0000313" key="3">
    <source>
        <dbReference type="EMBL" id="KAF4309940.1"/>
    </source>
</evidence>
<dbReference type="PANTHER" id="PTHR44154:SF1">
    <property type="entry name" value="QUINONE OXIDOREDUCTASE"/>
    <property type="match status" value="1"/>
</dbReference>
<evidence type="ECO:0000259" key="2">
    <source>
        <dbReference type="Pfam" id="PF08240"/>
    </source>
</evidence>
<feature type="domain" description="Alcohol dehydrogenase-like N-terminal" evidence="2">
    <location>
        <begin position="26"/>
        <end position="142"/>
    </location>
</feature>
<sequence>MTAVRMYEYDGPEVLKVETHPVPVPGDNQVLIKVKATSVTGWDYVYRNQMVKPIPGRGALPLPQQLGREASGDIALVGKNVRGFAPGDRIVTLVSPACGSCPFCQRGFDNLCIRTDLPAHTSFGGYAEYIVRDQQSILHAPDNLSYDQLACILWSYGTVLNMIDGRAQLCAGESVLITGASGGDGHSGNPAGKVDGRVSDHCAIVCFGEVQKPPRSRS</sequence>
<keyword evidence="4" id="KW-1185">Reference proteome</keyword>
<keyword evidence="1" id="KW-0521">NADP</keyword>
<evidence type="ECO:0000256" key="1">
    <source>
        <dbReference type="ARBA" id="ARBA00022857"/>
    </source>
</evidence>
<dbReference type="Pfam" id="PF08240">
    <property type="entry name" value="ADH_N"/>
    <property type="match status" value="1"/>
</dbReference>
<protein>
    <submittedName>
        <fullName evidence="3">Alcohol dehydrogenase</fullName>
    </submittedName>
</protein>
<accession>A0A8H4N5N0</accession>
<dbReference type="Gene3D" id="3.90.180.10">
    <property type="entry name" value="Medium-chain alcohol dehydrogenases, catalytic domain"/>
    <property type="match status" value="1"/>
</dbReference>
<gene>
    <name evidence="3" type="ORF">GTA08_BOTSDO03341</name>
</gene>
<dbReference type="InterPro" id="IPR051603">
    <property type="entry name" value="Zinc-ADH_QOR/CCCR"/>
</dbReference>